<dbReference type="EMBL" id="WNAL01000016">
    <property type="protein sequence ID" value="MTR81844.1"/>
    <property type="molecule type" value="Genomic_DNA"/>
</dbReference>
<dbReference type="Gene3D" id="1.10.260.40">
    <property type="entry name" value="lambda repressor-like DNA-binding domains"/>
    <property type="match status" value="1"/>
</dbReference>
<gene>
    <name evidence="3" type="ORF">GMD30_09065</name>
</gene>
<dbReference type="AlphaFoldDB" id="A0A844KN54"/>
<reference evidence="3 4" key="1">
    <citation type="journal article" date="2019" name="Nat. Med.">
        <title>A library of human gut bacterial isolates paired with longitudinal multiomics data enables mechanistic microbiome research.</title>
        <authorList>
            <person name="Poyet M."/>
            <person name="Groussin M."/>
            <person name="Gibbons S.M."/>
            <person name="Avila-Pacheco J."/>
            <person name="Jiang X."/>
            <person name="Kearney S.M."/>
            <person name="Perrotta A.R."/>
            <person name="Berdy B."/>
            <person name="Zhao S."/>
            <person name="Lieberman T.D."/>
            <person name="Swanson P.K."/>
            <person name="Smith M."/>
            <person name="Roesemann S."/>
            <person name="Alexander J.E."/>
            <person name="Rich S.A."/>
            <person name="Livny J."/>
            <person name="Vlamakis H."/>
            <person name="Clish C."/>
            <person name="Bullock K."/>
            <person name="Deik A."/>
            <person name="Scott J."/>
            <person name="Pierce K.A."/>
            <person name="Xavier R.J."/>
            <person name="Alm E.J."/>
        </authorList>
    </citation>
    <scope>NUCLEOTIDE SEQUENCE [LARGE SCALE GENOMIC DNA]</scope>
    <source>
        <strain evidence="3 4">BIOML-A1</strain>
    </source>
</reference>
<dbReference type="InterPro" id="IPR001387">
    <property type="entry name" value="Cro/C1-type_HTH"/>
</dbReference>
<dbReference type="SUPFAM" id="SSF47413">
    <property type="entry name" value="lambda repressor-like DNA-binding domains"/>
    <property type="match status" value="1"/>
</dbReference>
<dbReference type="PANTHER" id="PTHR46558">
    <property type="entry name" value="TRACRIPTIONAL REGULATORY PROTEIN-RELATED-RELATED"/>
    <property type="match status" value="1"/>
</dbReference>
<dbReference type="PROSITE" id="PS50943">
    <property type="entry name" value="HTH_CROC1"/>
    <property type="match status" value="1"/>
</dbReference>
<dbReference type="PANTHER" id="PTHR46558:SF11">
    <property type="entry name" value="HTH-TYPE TRANSCRIPTIONAL REGULATOR XRE"/>
    <property type="match status" value="1"/>
</dbReference>
<protein>
    <submittedName>
        <fullName evidence="3">Helix-turn-helix domain-containing protein</fullName>
    </submittedName>
</protein>
<keyword evidence="1" id="KW-0238">DNA-binding</keyword>
<evidence type="ECO:0000313" key="3">
    <source>
        <dbReference type="EMBL" id="MTR81844.1"/>
    </source>
</evidence>
<accession>A0A844KN54</accession>
<feature type="domain" description="HTH cro/C1-type" evidence="2">
    <location>
        <begin position="7"/>
        <end position="61"/>
    </location>
</feature>
<evidence type="ECO:0000313" key="4">
    <source>
        <dbReference type="Proteomes" id="UP000446657"/>
    </source>
</evidence>
<dbReference type="Pfam" id="PF01381">
    <property type="entry name" value="HTH_3"/>
    <property type="match status" value="1"/>
</dbReference>
<dbReference type="SMART" id="SM00530">
    <property type="entry name" value="HTH_XRE"/>
    <property type="match status" value="1"/>
</dbReference>
<evidence type="ECO:0000256" key="1">
    <source>
        <dbReference type="ARBA" id="ARBA00023125"/>
    </source>
</evidence>
<name>A0A844KN54_9FIRM</name>
<dbReference type="Proteomes" id="UP000446657">
    <property type="component" value="Unassembled WGS sequence"/>
</dbReference>
<dbReference type="GO" id="GO:0003677">
    <property type="term" value="F:DNA binding"/>
    <property type="evidence" value="ECO:0007669"/>
    <property type="project" value="UniProtKB-KW"/>
</dbReference>
<comment type="caution">
    <text evidence="3">The sequence shown here is derived from an EMBL/GenBank/DDBJ whole genome shotgun (WGS) entry which is preliminary data.</text>
</comment>
<dbReference type="CDD" id="cd00093">
    <property type="entry name" value="HTH_XRE"/>
    <property type="match status" value="1"/>
</dbReference>
<organism evidence="3 4">
    <name type="scientific">Roseburia faecis</name>
    <dbReference type="NCBI Taxonomy" id="301302"/>
    <lineage>
        <taxon>Bacteria</taxon>
        <taxon>Bacillati</taxon>
        <taxon>Bacillota</taxon>
        <taxon>Clostridia</taxon>
        <taxon>Lachnospirales</taxon>
        <taxon>Lachnospiraceae</taxon>
        <taxon>Roseburia</taxon>
    </lineage>
</organism>
<evidence type="ECO:0000259" key="2">
    <source>
        <dbReference type="PROSITE" id="PS50943"/>
    </source>
</evidence>
<proteinExistence type="predicted"/>
<dbReference type="InterPro" id="IPR010982">
    <property type="entry name" value="Lambda_DNA-bd_dom_sf"/>
</dbReference>
<sequence length="92" mass="10360">MNMGEKLRSLRTEKKLTQKQVADRIGLAISAVSSYESGSRYPSYEALIKLARIFHVSTDYLLGITDKRNVDVTGLDDESVELVSQLVDKLRK</sequence>